<dbReference type="RefSeq" id="WP_090944155.1">
    <property type="nucleotide sequence ID" value="NZ_FNDJ01000024.1"/>
</dbReference>
<keyword evidence="3" id="KW-1185">Reference proteome</keyword>
<dbReference type="EMBL" id="FNDJ01000024">
    <property type="protein sequence ID" value="SDL30001.1"/>
    <property type="molecule type" value="Genomic_DNA"/>
</dbReference>
<dbReference type="PANTHER" id="PTHR43546:SF7">
    <property type="entry name" value="METALLO-BETA-LACTAMASE DOMAIN-CONTAINING PROTEIN"/>
    <property type="match status" value="1"/>
</dbReference>
<dbReference type="InterPro" id="IPR050114">
    <property type="entry name" value="UPF0173_UPF0282_UlaG_hydrolase"/>
</dbReference>
<proteinExistence type="predicted"/>
<protein>
    <submittedName>
        <fullName evidence="2">L-ascorbate metabolism protein UlaG, beta-lactamase superfamily</fullName>
    </submittedName>
</protein>
<dbReference type="STRING" id="633440.SAMN05421869_12484"/>
<accession>A0A1G9IY39</accession>
<dbReference type="OrthoDB" id="3204284at2"/>
<name>A0A1G9IY39_9ACTN</name>
<dbReference type="PANTHER" id="PTHR43546">
    <property type="entry name" value="UPF0173 METAL-DEPENDENT HYDROLASE MJ1163-RELATED"/>
    <property type="match status" value="1"/>
</dbReference>
<reference evidence="2 3" key="1">
    <citation type="submission" date="2016-10" db="EMBL/GenBank/DDBJ databases">
        <authorList>
            <person name="de Groot N.N."/>
        </authorList>
    </citation>
    <scope>NUCLEOTIDE SEQUENCE [LARGE SCALE GENOMIC DNA]</scope>
    <source>
        <strain evidence="2 3">CGMCC 4.6533</strain>
    </source>
</reference>
<evidence type="ECO:0000313" key="3">
    <source>
        <dbReference type="Proteomes" id="UP000199202"/>
    </source>
</evidence>
<dbReference type="Gene3D" id="3.60.15.10">
    <property type="entry name" value="Ribonuclease Z/Hydroxyacylglutathione hydrolase-like"/>
    <property type="match status" value="1"/>
</dbReference>
<sequence>MRGEQDKASVFFIGNATTLIKCNGFTILTDPNFLHRGQRAYLGYGLSAKRRTDPALTVDQLPPLDAVVLSHMHGDHWDRVARDGLDKATPIVTTPQAAGKLRRQGYTDVAALHTWHSNELTNEYGSLRVTALPARHGPGAADFLMPQTMGSLLEFSDPGGHVLMRMLISGDTLMAGELAEIPRRFPDIDVGIVHLGGTKLLGMLMVTMDGRQGAQWVDLIRPRVVVPVHYDDYTVFSSPLSDFREKVEQAGHGARVTYLDRGQSCELQLIRR</sequence>
<dbReference type="InterPro" id="IPR036866">
    <property type="entry name" value="RibonucZ/Hydroxyglut_hydro"/>
</dbReference>
<organism evidence="2 3">
    <name type="scientific">Nonomuraea jiangxiensis</name>
    <dbReference type="NCBI Taxonomy" id="633440"/>
    <lineage>
        <taxon>Bacteria</taxon>
        <taxon>Bacillati</taxon>
        <taxon>Actinomycetota</taxon>
        <taxon>Actinomycetes</taxon>
        <taxon>Streptosporangiales</taxon>
        <taxon>Streptosporangiaceae</taxon>
        <taxon>Nonomuraea</taxon>
    </lineage>
</organism>
<evidence type="ECO:0000313" key="2">
    <source>
        <dbReference type="EMBL" id="SDL30001.1"/>
    </source>
</evidence>
<dbReference type="Pfam" id="PF12706">
    <property type="entry name" value="Lactamase_B_2"/>
    <property type="match status" value="1"/>
</dbReference>
<dbReference type="AlphaFoldDB" id="A0A1G9IY39"/>
<evidence type="ECO:0000259" key="1">
    <source>
        <dbReference type="SMART" id="SM00849"/>
    </source>
</evidence>
<feature type="domain" description="Metallo-beta-lactamase" evidence="1">
    <location>
        <begin position="14"/>
        <end position="229"/>
    </location>
</feature>
<gene>
    <name evidence="2" type="ORF">SAMN05421869_12484</name>
</gene>
<dbReference type="SUPFAM" id="SSF56281">
    <property type="entry name" value="Metallo-hydrolase/oxidoreductase"/>
    <property type="match status" value="1"/>
</dbReference>
<dbReference type="InterPro" id="IPR001279">
    <property type="entry name" value="Metallo-B-lactamas"/>
</dbReference>
<dbReference type="Proteomes" id="UP000199202">
    <property type="component" value="Unassembled WGS sequence"/>
</dbReference>
<dbReference type="SMART" id="SM00849">
    <property type="entry name" value="Lactamase_B"/>
    <property type="match status" value="1"/>
</dbReference>